<evidence type="ECO:0000256" key="1">
    <source>
        <dbReference type="ARBA" id="ARBA00023015"/>
    </source>
</evidence>
<organism evidence="6 7">
    <name type="scientific">Paenibacillus woosongensis</name>
    <dbReference type="NCBI Taxonomy" id="307580"/>
    <lineage>
        <taxon>Bacteria</taxon>
        <taxon>Bacillati</taxon>
        <taxon>Bacillota</taxon>
        <taxon>Bacilli</taxon>
        <taxon>Bacillales</taxon>
        <taxon>Paenibacillaceae</taxon>
        <taxon>Paenibacillus</taxon>
    </lineage>
</organism>
<dbReference type="Pfam" id="PF12833">
    <property type="entry name" value="HTH_18"/>
    <property type="match status" value="1"/>
</dbReference>
<dbReference type="RefSeq" id="WP_155611649.1">
    <property type="nucleotide sequence ID" value="NZ_WNZW01000005.1"/>
</dbReference>
<keyword evidence="2" id="KW-0238">DNA-binding</keyword>
<dbReference type="PANTHER" id="PTHR43280:SF10">
    <property type="entry name" value="REGULATORY PROTEIN POCR"/>
    <property type="match status" value="1"/>
</dbReference>
<evidence type="ECO:0000259" key="5">
    <source>
        <dbReference type="PROSITE" id="PS01124"/>
    </source>
</evidence>
<dbReference type="PRINTS" id="PR00032">
    <property type="entry name" value="HTHARAC"/>
</dbReference>
<dbReference type="SMART" id="SM00342">
    <property type="entry name" value="HTH_ARAC"/>
    <property type="match status" value="1"/>
</dbReference>
<dbReference type="SUPFAM" id="SSF46689">
    <property type="entry name" value="Homeodomain-like"/>
    <property type="match status" value="1"/>
</dbReference>
<name>A0A7X3CNX6_9BACL</name>
<dbReference type="GO" id="GO:0043565">
    <property type="term" value="F:sequence-specific DNA binding"/>
    <property type="evidence" value="ECO:0007669"/>
    <property type="project" value="InterPro"/>
</dbReference>
<comment type="caution">
    <text evidence="6">The sequence shown here is derived from an EMBL/GenBank/DDBJ whole genome shotgun (WGS) entry which is preliminary data.</text>
</comment>
<dbReference type="Gene3D" id="1.10.10.60">
    <property type="entry name" value="Homeodomain-like"/>
    <property type="match status" value="1"/>
</dbReference>
<dbReference type="InterPro" id="IPR009057">
    <property type="entry name" value="Homeodomain-like_sf"/>
</dbReference>
<evidence type="ECO:0000256" key="4">
    <source>
        <dbReference type="SAM" id="MobiDB-lite"/>
    </source>
</evidence>
<keyword evidence="3" id="KW-0804">Transcription</keyword>
<feature type="region of interest" description="Disordered" evidence="4">
    <location>
        <begin position="260"/>
        <end position="291"/>
    </location>
</feature>
<dbReference type="PROSITE" id="PS00041">
    <property type="entry name" value="HTH_ARAC_FAMILY_1"/>
    <property type="match status" value="1"/>
</dbReference>
<dbReference type="PANTHER" id="PTHR43280">
    <property type="entry name" value="ARAC-FAMILY TRANSCRIPTIONAL REGULATOR"/>
    <property type="match status" value="1"/>
</dbReference>
<protein>
    <submittedName>
        <fullName evidence="6">Helix-turn-helix domain-containing protein</fullName>
    </submittedName>
</protein>
<dbReference type="AlphaFoldDB" id="A0A7X3CNX6"/>
<dbReference type="InterPro" id="IPR018062">
    <property type="entry name" value="HTH_AraC-typ_CS"/>
</dbReference>
<keyword evidence="1" id="KW-0805">Transcription regulation</keyword>
<dbReference type="GO" id="GO:0003700">
    <property type="term" value="F:DNA-binding transcription factor activity"/>
    <property type="evidence" value="ECO:0007669"/>
    <property type="project" value="InterPro"/>
</dbReference>
<reference evidence="6 7" key="1">
    <citation type="submission" date="2019-11" db="EMBL/GenBank/DDBJ databases">
        <title>Draft genome sequences of five Paenibacillus species of dairy origin.</title>
        <authorList>
            <person name="Olajide A.M."/>
            <person name="Chen S."/>
            <person name="Lapointe G."/>
        </authorList>
    </citation>
    <scope>NUCLEOTIDE SEQUENCE [LARGE SCALE GENOMIC DNA]</scope>
    <source>
        <strain evidence="6 7">12CR55</strain>
    </source>
</reference>
<dbReference type="InterPro" id="IPR020449">
    <property type="entry name" value="Tscrpt_reg_AraC-type_HTH"/>
</dbReference>
<accession>A0A7X3CNX6</accession>
<dbReference type="EMBL" id="WNZW01000005">
    <property type="protein sequence ID" value="MUG46259.1"/>
    <property type="molecule type" value="Genomic_DNA"/>
</dbReference>
<evidence type="ECO:0000313" key="6">
    <source>
        <dbReference type="EMBL" id="MUG46259.1"/>
    </source>
</evidence>
<evidence type="ECO:0000256" key="2">
    <source>
        <dbReference type="ARBA" id="ARBA00023125"/>
    </source>
</evidence>
<feature type="domain" description="HTH araC/xylS-type" evidence="5">
    <location>
        <begin position="154"/>
        <end position="252"/>
    </location>
</feature>
<dbReference type="PROSITE" id="PS01124">
    <property type="entry name" value="HTH_ARAC_FAMILY_2"/>
    <property type="match status" value="1"/>
</dbReference>
<proteinExistence type="predicted"/>
<evidence type="ECO:0000256" key="3">
    <source>
        <dbReference type="ARBA" id="ARBA00023163"/>
    </source>
</evidence>
<dbReference type="InterPro" id="IPR037923">
    <property type="entry name" value="HTH-like"/>
</dbReference>
<dbReference type="OrthoDB" id="2599717at2"/>
<evidence type="ECO:0000313" key="7">
    <source>
        <dbReference type="Proteomes" id="UP000447876"/>
    </source>
</evidence>
<sequence length="291" mass="34354">MTKIFYVEYDAAHNSHFIFDIPEGHDCWLLVITQTPAQFWVDGELKEYPAHSAVLYQPKQKIYYRACSQQYINNWIRFESDEPYVTETALPFGVPFALDDPEYCHKLFQLLVSENSFSNDYRESSIDCLLRTLFNKLLESYFQDEITPQHYNLLKLRATIHNDPGQHWSVPKMAEILRISPGYLQWIYKKNFGISCMDDVIHSRIRLAKEYLIHGTHTVAEIADRCGYHNVEHFCRQFKQITGYTPRSFHRHTRSLTGKAEVSSLDSRHRNALNKMPLPHEEQNKYGNHRY</sequence>
<dbReference type="SUPFAM" id="SSF51215">
    <property type="entry name" value="Regulatory protein AraC"/>
    <property type="match status" value="1"/>
</dbReference>
<dbReference type="Proteomes" id="UP000447876">
    <property type="component" value="Unassembled WGS sequence"/>
</dbReference>
<gene>
    <name evidence="6" type="ORF">GNP95_14800</name>
</gene>
<dbReference type="InterPro" id="IPR018060">
    <property type="entry name" value="HTH_AraC"/>
</dbReference>